<sequence length="220" mass="23957">MCSTVIGFVAIVKSEICSGWRGTACVVGEDGGPQIKFWYYNSGTRKWSASTRGIPANLEESSIERFSRDLRHSGSDSIPKSTWAKTLSNAKQNFPRTSKPTNISQGPSMCFELVQPSASAAISLTTSFQQFMKNLPSFKNLTSLRLTAVAGVDLTPLPHTFFASVIRELSDIKSIALFPIPPRGFVRNASEPGHEELGKALASRLGLKTLILHYYTGPTA</sequence>
<name>A0A9P6T751_9BASI</name>
<keyword evidence="2" id="KW-1185">Reference proteome</keyword>
<protein>
    <submittedName>
        <fullName evidence="1">Uncharacterized protein</fullName>
    </submittedName>
</protein>
<proteinExistence type="predicted"/>
<dbReference type="Proteomes" id="UP000886653">
    <property type="component" value="Unassembled WGS sequence"/>
</dbReference>
<accession>A0A9P6T751</accession>
<reference evidence="1" key="1">
    <citation type="submission" date="2013-11" db="EMBL/GenBank/DDBJ databases">
        <title>Genome sequence of the fusiform rust pathogen reveals effectors for host alternation and coevolution with pine.</title>
        <authorList>
            <consortium name="DOE Joint Genome Institute"/>
            <person name="Smith K."/>
            <person name="Pendleton A."/>
            <person name="Kubisiak T."/>
            <person name="Anderson C."/>
            <person name="Salamov A."/>
            <person name="Aerts A."/>
            <person name="Riley R."/>
            <person name="Clum A."/>
            <person name="Lindquist E."/>
            <person name="Ence D."/>
            <person name="Campbell M."/>
            <person name="Kronenberg Z."/>
            <person name="Feau N."/>
            <person name="Dhillon B."/>
            <person name="Hamelin R."/>
            <person name="Burleigh J."/>
            <person name="Smith J."/>
            <person name="Yandell M."/>
            <person name="Nelson C."/>
            <person name="Grigoriev I."/>
            <person name="Davis J."/>
        </authorList>
    </citation>
    <scope>NUCLEOTIDE SEQUENCE</scope>
    <source>
        <strain evidence="1">G11</strain>
    </source>
</reference>
<dbReference type="EMBL" id="MU167400">
    <property type="protein sequence ID" value="KAG0141144.1"/>
    <property type="molecule type" value="Genomic_DNA"/>
</dbReference>
<comment type="caution">
    <text evidence="1">The sequence shown here is derived from an EMBL/GenBank/DDBJ whole genome shotgun (WGS) entry which is preliminary data.</text>
</comment>
<dbReference type="AlphaFoldDB" id="A0A9P6T751"/>
<gene>
    <name evidence="1" type="ORF">CROQUDRAFT_718315</name>
</gene>
<evidence type="ECO:0000313" key="1">
    <source>
        <dbReference type="EMBL" id="KAG0141144.1"/>
    </source>
</evidence>
<organism evidence="1 2">
    <name type="scientific">Cronartium quercuum f. sp. fusiforme G11</name>
    <dbReference type="NCBI Taxonomy" id="708437"/>
    <lineage>
        <taxon>Eukaryota</taxon>
        <taxon>Fungi</taxon>
        <taxon>Dikarya</taxon>
        <taxon>Basidiomycota</taxon>
        <taxon>Pucciniomycotina</taxon>
        <taxon>Pucciniomycetes</taxon>
        <taxon>Pucciniales</taxon>
        <taxon>Coleosporiaceae</taxon>
        <taxon>Cronartium</taxon>
    </lineage>
</organism>
<evidence type="ECO:0000313" key="2">
    <source>
        <dbReference type="Proteomes" id="UP000886653"/>
    </source>
</evidence>